<feature type="transmembrane region" description="Helical" evidence="1">
    <location>
        <begin position="12"/>
        <end position="31"/>
    </location>
</feature>
<feature type="transmembrane region" description="Helical" evidence="1">
    <location>
        <begin position="52"/>
        <end position="75"/>
    </location>
</feature>
<organism evidence="2 3">
    <name type="scientific">Fermentimicrarchaeum limneticum</name>
    <dbReference type="NCBI Taxonomy" id="2795018"/>
    <lineage>
        <taxon>Archaea</taxon>
        <taxon>Candidatus Micrarchaeota</taxon>
        <taxon>Candidatus Fermentimicrarchaeales</taxon>
        <taxon>Candidatus Fermentimicrarchaeaceae</taxon>
        <taxon>Candidatus Fermentimicrarchaeum</taxon>
    </lineage>
</organism>
<dbReference type="Proteomes" id="UP000510821">
    <property type="component" value="Chromosome"/>
</dbReference>
<feature type="transmembrane region" description="Helical" evidence="1">
    <location>
        <begin position="87"/>
        <end position="112"/>
    </location>
</feature>
<feature type="transmembrane region" description="Helical" evidence="1">
    <location>
        <begin position="266"/>
        <end position="293"/>
    </location>
</feature>
<feature type="transmembrane region" description="Helical" evidence="1">
    <location>
        <begin position="191"/>
        <end position="209"/>
    </location>
</feature>
<accession>A0A7D5XL08</accession>
<evidence type="ECO:0000313" key="2">
    <source>
        <dbReference type="EMBL" id="QLJ52208.1"/>
    </source>
</evidence>
<evidence type="ECO:0000256" key="1">
    <source>
        <dbReference type="SAM" id="Phobius"/>
    </source>
</evidence>
<protein>
    <submittedName>
        <fullName evidence="2">Uncharacterized protein</fullName>
    </submittedName>
</protein>
<evidence type="ECO:0000313" key="3">
    <source>
        <dbReference type="Proteomes" id="UP000510821"/>
    </source>
</evidence>
<dbReference type="AlphaFoldDB" id="A0A7D5XL08"/>
<feature type="transmembrane region" description="Helical" evidence="1">
    <location>
        <begin position="133"/>
        <end position="154"/>
    </location>
</feature>
<gene>
    <name evidence="2" type="ORF">Sv326_0033</name>
</gene>
<reference evidence="3" key="1">
    <citation type="submission" date="2020-07" db="EMBL/GenBank/DDBJ databases">
        <title>Metabolic diversity and evolutionary history of the archaeal phylum ###Micrarchaeota### uncovered from a freshwater lake metagenome.</title>
        <authorList>
            <person name="Kadnikov V.V."/>
            <person name="Savvichev A.S."/>
            <person name="Mardanov A.V."/>
            <person name="Beletsky A.V."/>
            <person name="Chupakov A.V."/>
            <person name="Kokryatskaya N.M."/>
            <person name="Pimenov N.V."/>
            <person name="Ravin N.V."/>
        </authorList>
    </citation>
    <scope>NUCLEOTIDE SEQUENCE [LARGE SCALE GENOMIC DNA]</scope>
</reference>
<sequence>MTYVVNWSDWYSITFAVISVVFALVAFAYMIGMGFHLSKLQAWAKDELYQAIASALLAILILSFATTINATMVIIYGQDPFGIASSYINSIVASLLVFFVSIVSMDAVFGLFQNLALKAMPTQTGFNISPFTGLAPVTAMLTMGMEALLGGIGLMIGQNAFLSFIRNQLQILLPIGLALRAFPFSRSAGGAMIAVFLGFYIFYPFLWVFDSAIYNETIVTLALAGSSRNVLNALGIGSSCSENPMSCSTNTPNFGGNMFLAMVNAIAYPAILYLFIFVLLLPMFNLIVVLVLINELAKVFGAEIDVGGLSGLI</sequence>
<name>A0A7D5XL08_FERL1</name>
<keyword evidence="1" id="KW-0472">Membrane</keyword>
<proteinExistence type="predicted"/>
<keyword evidence="1" id="KW-0812">Transmembrane</keyword>
<dbReference type="EMBL" id="CP058998">
    <property type="protein sequence ID" value="QLJ52208.1"/>
    <property type="molecule type" value="Genomic_DNA"/>
</dbReference>
<keyword evidence="1" id="KW-1133">Transmembrane helix</keyword>
<dbReference type="KEGG" id="flt:Sv326_0033"/>